<sequence>MIRGFLLSVILFLVDYTYLSNPKKVLINGTLPTLPEDFVLENKKAEI</sequence>
<gene>
    <name evidence="1" type="ORF">HNP25_004389</name>
</gene>
<name>A0A841EZD5_9BACT</name>
<evidence type="ECO:0000313" key="1">
    <source>
        <dbReference type="EMBL" id="MBB6005710.1"/>
    </source>
</evidence>
<protein>
    <submittedName>
        <fullName evidence="1">Uncharacterized protein</fullName>
    </submittedName>
</protein>
<accession>A0A841EZD5</accession>
<reference evidence="1 2" key="1">
    <citation type="submission" date="2020-08" db="EMBL/GenBank/DDBJ databases">
        <title>Functional genomics of gut bacteria from endangered species of beetles.</title>
        <authorList>
            <person name="Carlos-Shanley C."/>
        </authorList>
    </citation>
    <scope>NUCLEOTIDE SEQUENCE [LARGE SCALE GENOMIC DNA]</scope>
    <source>
        <strain evidence="1 2">S00070</strain>
    </source>
</reference>
<dbReference type="EMBL" id="JACHKT010000059">
    <property type="protein sequence ID" value="MBB6005710.1"/>
    <property type="molecule type" value="Genomic_DNA"/>
</dbReference>
<dbReference type="Proteomes" id="UP000524404">
    <property type="component" value="Unassembled WGS sequence"/>
</dbReference>
<organism evidence="1 2">
    <name type="scientific">Arcicella rosea</name>
    <dbReference type="NCBI Taxonomy" id="502909"/>
    <lineage>
        <taxon>Bacteria</taxon>
        <taxon>Pseudomonadati</taxon>
        <taxon>Bacteroidota</taxon>
        <taxon>Cytophagia</taxon>
        <taxon>Cytophagales</taxon>
        <taxon>Flectobacillaceae</taxon>
        <taxon>Arcicella</taxon>
    </lineage>
</organism>
<dbReference type="AlphaFoldDB" id="A0A841EZD5"/>
<keyword evidence="2" id="KW-1185">Reference proteome</keyword>
<evidence type="ECO:0000313" key="2">
    <source>
        <dbReference type="Proteomes" id="UP000524404"/>
    </source>
</evidence>
<proteinExistence type="predicted"/>
<comment type="caution">
    <text evidence="1">The sequence shown here is derived from an EMBL/GenBank/DDBJ whole genome shotgun (WGS) entry which is preliminary data.</text>
</comment>